<evidence type="ECO:0000313" key="3">
    <source>
        <dbReference type="EMBL" id="TMQ74109.1"/>
    </source>
</evidence>
<evidence type="ECO:0000256" key="1">
    <source>
        <dbReference type="ARBA" id="ARBA00022801"/>
    </source>
</evidence>
<organism evidence="3 4">
    <name type="scientific">Eiseniibacteriota bacterium</name>
    <dbReference type="NCBI Taxonomy" id="2212470"/>
    <lineage>
        <taxon>Bacteria</taxon>
        <taxon>Candidatus Eiseniibacteriota</taxon>
    </lineage>
</organism>
<dbReference type="GO" id="GO:0008745">
    <property type="term" value="F:N-acetylmuramoyl-L-alanine amidase activity"/>
    <property type="evidence" value="ECO:0007669"/>
    <property type="project" value="InterPro"/>
</dbReference>
<dbReference type="GO" id="GO:0030288">
    <property type="term" value="C:outer membrane-bounded periplasmic space"/>
    <property type="evidence" value="ECO:0007669"/>
    <property type="project" value="TreeGrafter"/>
</dbReference>
<reference evidence="3 4" key="1">
    <citation type="journal article" date="2019" name="Nat. Microbiol.">
        <title>Mediterranean grassland soil C-N compound turnover is dependent on rainfall and depth, and is mediated by genomically divergent microorganisms.</title>
        <authorList>
            <person name="Diamond S."/>
            <person name="Andeer P.F."/>
            <person name="Li Z."/>
            <person name="Crits-Christoph A."/>
            <person name="Burstein D."/>
            <person name="Anantharaman K."/>
            <person name="Lane K.R."/>
            <person name="Thomas B.C."/>
            <person name="Pan C."/>
            <person name="Northen T.R."/>
            <person name="Banfield J.F."/>
        </authorList>
    </citation>
    <scope>NUCLEOTIDE SEQUENCE [LARGE SCALE GENOMIC DNA]</scope>
    <source>
        <strain evidence="3">WS_11</strain>
    </source>
</reference>
<sequence>MRDASRAGTRRAVVLPLAAAALLLGAGCARRAPVPPPPPPLAVRWVRGYEGLADSLSQVDARGLPGRRIALDPGHGGHFRGALGVHGLAEAEVNLQVALRLRDLLVAQGAQVFLTREDDRDFLSSGDSSLRGDLSERMRRANVFHPDLFLSIHHNADAGGAHDVNETQTYYKLGDDGPSLDAAQDVHRGLVHNVGIRPQKVVPGNYFVLRSSEAPGLLTETSYITNPDVEGQLRLPEKQTLEAQALYIGLARYFARPRPVIAEFAAVAPGATAGDSLFRDQDPSLTARVAGDFDLVALRVDGLTVSPTRTGDRLAWTPAAAWRGGDHDATLQVRLGGNGATRERRLRFAVARTATTLEARGFGPTGLSRAQPVAAVRLVLRDSNGAVVADTLGPPQRIRLQARPGSGMQPADTVVVARDGVAWAYLRFAGAARRTASLTATDTVRATGRPPRVLRARLTLEPPRLDGARWRGFVTLGAGAAPLAEVPGTREPTPLVPWLNRDGFAVLARGPDGTLAVPRLAGFRRWAGDATAPGFVPIAGGALRGRRIMLDPEGGGEDPAGTGVSGTRAAFVNLEVARILAAMLEAAGAEVRLTRSGDYAVSDAERVRGSEDFAADRYLRIAHRARRFGYYVASPGGRRWAEGCAAAFASLGLPAPPAAEDAIYPLQQTSCPALLASPGRVDSAGDEAALLAPGALRAEAYALFLGLAREWATDAAWPVDSLEVHDPAGAAVAGAMVTLGDALTLATDRSGRVRFARTEPGPIEAVVDEPRFRARAVLLDSMRGAVLAGQGH</sequence>
<feature type="domain" description="MurNAc-LAA" evidence="2">
    <location>
        <begin position="138"/>
        <end position="251"/>
    </location>
</feature>
<keyword evidence="1" id="KW-0378">Hydrolase</keyword>
<comment type="caution">
    <text evidence="3">The sequence shown here is derived from an EMBL/GenBank/DDBJ whole genome shotgun (WGS) entry which is preliminary data.</text>
</comment>
<evidence type="ECO:0000313" key="4">
    <source>
        <dbReference type="Proteomes" id="UP000319771"/>
    </source>
</evidence>
<dbReference type="InterPro" id="IPR002508">
    <property type="entry name" value="MurNAc-LAA_cat"/>
</dbReference>
<dbReference type="GO" id="GO:0009253">
    <property type="term" value="P:peptidoglycan catabolic process"/>
    <property type="evidence" value="ECO:0007669"/>
    <property type="project" value="InterPro"/>
</dbReference>
<dbReference type="SUPFAM" id="SSF53187">
    <property type="entry name" value="Zn-dependent exopeptidases"/>
    <property type="match status" value="2"/>
</dbReference>
<dbReference type="SMART" id="SM00646">
    <property type="entry name" value="Ami_3"/>
    <property type="match status" value="1"/>
</dbReference>
<dbReference type="EMBL" id="VBPB01000014">
    <property type="protein sequence ID" value="TMQ74109.1"/>
    <property type="molecule type" value="Genomic_DNA"/>
</dbReference>
<dbReference type="PANTHER" id="PTHR30404:SF0">
    <property type="entry name" value="N-ACETYLMURAMOYL-L-ALANINE AMIDASE AMIC"/>
    <property type="match status" value="1"/>
</dbReference>
<accession>A0A538UEG8</accession>
<proteinExistence type="predicted"/>
<dbReference type="CDD" id="cd02696">
    <property type="entry name" value="MurNAc-LAA"/>
    <property type="match status" value="2"/>
</dbReference>
<dbReference type="AlphaFoldDB" id="A0A538UEG8"/>
<name>A0A538UEG8_UNCEI</name>
<dbReference type="InterPro" id="IPR050695">
    <property type="entry name" value="N-acetylmuramoyl_amidase_3"/>
</dbReference>
<gene>
    <name evidence="3" type="ORF">E6K81_01300</name>
</gene>
<protein>
    <recommendedName>
        <fullName evidence="2">MurNAc-LAA domain-containing protein</fullName>
    </recommendedName>
</protein>
<dbReference type="Gene3D" id="3.40.630.40">
    <property type="entry name" value="Zn-dependent exopeptidases"/>
    <property type="match status" value="2"/>
</dbReference>
<evidence type="ECO:0000259" key="2">
    <source>
        <dbReference type="SMART" id="SM00646"/>
    </source>
</evidence>
<dbReference type="Proteomes" id="UP000319771">
    <property type="component" value="Unassembled WGS sequence"/>
</dbReference>
<dbReference type="PANTHER" id="PTHR30404">
    <property type="entry name" value="N-ACETYLMURAMOYL-L-ALANINE AMIDASE"/>
    <property type="match status" value="1"/>
</dbReference>
<dbReference type="PROSITE" id="PS51257">
    <property type="entry name" value="PROKAR_LIPOPROTEIN"/>
    <property type="match status" value="1"/>
</dbReference>
<dbReference type="Pfam" id="PF01520">
    <property type="entry name" value="Amidase_3"/>
    <property type="match status" value="2"/>
</dbReference>